<keyword evidence="3" id="KW-0540">Nuclease</keyword>
<comment type="cofactor">
    <cofactor evidence="1">
        <name>Mg(2+)</name>
        <dbReference type="ChEBI" id="CHEBI:18420"/>
    </cofactor>
</comment>
<evidence type="ECO:0000256" key="5">
    <source>
        <dbReference type="ARBA" id="ARBA00022801"/>
    </source>
</evidence>
<dbReference type="CDD" id="cd18738">
    <property type="entry name" value="PIN_VapC4-5_FitB-like"/>
    <property type="match status" value="1"/>
</dbReference>
<reference evidence="10" key="1">
    <citation type="submission" date="2017-02" db="EMBL/GenBank/DDBJ databases">
        <authorList>
            <person name="Daims H."/>
        </authorList>
    </citation>
    <scope>NUCLEOTIDE SEQUENCE [LARGE SCALE GENOMIC DNA]</scope>
</reference>
<organism evidence="9 10">
    <name type="scientific">Crenothrix polyspora</name>
    <dbReference type="NCBI Taxonomy" id="360316"/>
    <lineage>
        <taxon>Bacteria</taxon>
        <taxon>Pseudomonadati</taxon>
        <taxon>Pseudomonadota</taxon>
        <taxon>Gammaproteobacteria</taxon>
        <taxon>Methylococcales</taxon>
        <taxon>Crenotrichaceae</taxon>
        <taxon>Crenothrix</taxon>
    </lineage>
</organism>
<evidence type="ECO:0000256" key="6">
    <source>
        <dbReference type="ARBA" id="ARBA00022842"/>
    </source>
</evidence>
<dbReference type="Pfam" id="PF01850">
    <property type="entry name" value="PIN"/>
    <property type="match status" value="1"/>
</dbReference>
<evidence type="ECO:0000256" key="7">
    <source>
        <dbReference type="ARBA" id="ARBA00038093"/>
    </source>
</evidence>
<dbReference type="PANTHER" id="PTHR33653">
    <property type="entry name" value="RIBONUCLEASE VAPC2"/>
    <property type="match status" value="1"/>
</dbReference>
<protein>
    <submittedName>
        <fullName evidence="9">PilT protein domain protein</fullName>
    </submittedName>
</protein>
<evidence type="ECO:0000256" key="2">
    <source>
        <dbReference type="ARBA" id="ARBA00022649"/>
    </source>
</evidence>
<evidence type="ECO:0000259" key="8">
    <source>
        <dbReference type="Pfam" id="PF01850"/>
    </source>
</evidence>
<dbReference type="GO" id="GO:0016787">
    <property type="term" value="F:hydrolase activity"/>
    <property type="evidence" value="ECO:0007669"/>
    <property type="project" value="UniProtKB-KW"/>
</dbReference>
<name>A0A1R4GZ91_9GAMM</name>
<feature type="domain" description="PIN" evidence="8">
    <location>
        <begin position="1"/>
        <end position="110"/>
    </location>
</feature>
<dbReference type="InterPro" id="IPR050556">
    <property type="entry name" value="Type_II_TA_system_RNase"/>
</dbReference>
<dbReference type="GO" id="GO:0004518">
    <property type="term" value="F:nuclease activity"/>
    <property type="evidence" value="ECO:0007669"/>
    <property type="project" value="UniProtKB-KW"/>
</dbReference>
<evidence type="ECO:0000256" key="1">
    <source>
        <dbReference type="ARBA" id="ARBA00001946"/>
    </source>
</evidence>
<dbReference type="InterPro" id="IPR029060">
    <property type="entry name" value="PIN-like_dom_sf"/>
</dbReference>
<proteinExistence type="inferred from homology"/>
<gene>
    <name evidence="9" type="ORF">CRENPOLYSF2_110003</name>
</gene>
<dbReference type="AlphaFoldDB" id="A0A1R4GZ91"/>
<dbReference type="SUPFAM" id="SSF88723">
    <property type="entry name" value="PIN domain-like"/>
    <property type="match status" value="1"/>
</dbReference>
<dbReference type="RefSeq" id="WP_087145557.1">
    <property type="nucleotide sequence ID" value="NZ_FUKJ01000013.1"/>
</dbReference>
<dbReference type="EMBL" id="FUKJ01000013">
    <property type="protein sequence ID" value="SJM89284.1"/>
    <property type="molecule type" value="Genomic_DNA"/>
</dbReference>
<evidence type="ECO:0000313" key="9">
    <source>
        <dbReference type="EMBL" id="SJM89284.1"/>
    </source>
</evidence>
<keyword evidence="10" id="KW-1185">Reference proteome</keyword>
<sequence>MILDSNIVIYAFDPKYRESALESFLLQGNFSASNVTRLEVMGYWRNSDAEFERFALFFEALNVIAISSDIIDHAIRLRRQRSMGLGDAIIAATALVHQLPLVTHNTRDFQWIAGLTLIDPLAD</sequence>
<keyword evidence="6" id="KW-0460">Magnesium</keyword>
<dbReference type="PANTHER" id="PTHR33653:SF1">
    <property type="entry name" value="RIBONUCLEASE VAPC2"/>
    <property type="match status" value="1"/>
</dbReference>
<keyword evidence="2" id="KW-1277">Toxin-antitoxin system</keyword>
<evidence type="ECO:0000256" key="3">
    <source>
        <dbReference type="ARBA" id="ARBA00022722"/>
    </source>
</evidence>
<keyword evidence="4" id="KW-0479">Metal-binding</keyword>
<accession>A0A1R4GZ91</accession>
<evidence type="ECO:0000256" key="4">
    <source>
        <dbReference type="ARBA" id="ARBA00022723"/>
    </source>
</evidence>
<dbReference type="Proteomes" id="UP000195442">
    <property type="component" value="Unassembled WGS sequence"/>
</dbReference>
<comment type="similarity">
    <text evidence="7">Belongs to the PINc/VapC protein family.</text>
</comment>
<dbReference type="Gene3D" id="3.40.50.1010">
    <property type="entry name" value="5'-nuclease"/>
    <property type="match status" value="1"/>
</dbReference>
<dbReference type="InterPro" id="IPR002716">
    <property type="entry name" value="PIN_dom"/>
</dbReference>
<keyword evidence="5" id="KW-0378">Hydrolase</keyword>
<dbReference type="GO" id="GO:0046872">
    <property type="term" value="F:metal ion binding"/>
    <property type="evidence" value="ECO:0007669"/>
    <property type="project" value="UniProtKB-KW"/>
</dbReference>
<evidence type="ECO:0000313" key="10">
    <source>
        <dbReference type="Proteomes" id="UP000195442"/>
    </source>
</evidence>